<dbReference type="PROSITE" id="PS00518">
    <property type="entry name" value="ZF_RING_1"/>
    <property type="match status" value="1"/>
</dbReference>
<evidence type="ECO:0000256" key="2">
    <source>
        <dbReference type="ARBA" id="ARBA00022771"/>
    </source>
</evidence>
<feature type="domain" description="RING-type" evidence="5">
    <location>
        <begin position="124"/>
        <end position="159"/>
    </location>
</feature>
<proteinExistence type="predicted"/>
<dbReference type="GO" id="GO:0008270">
    <property type="term" value="F:zinc ion binding"/>
    <property type="evidence" value="ECO:0007669"/>
    <property type="project" value="UniProtKB-KW"/>
</dbReference>
<dbReference type="SUPFAM" id="SSF57850">
    <property type="entry name" value="RING/U-box"/>
    <property type="match status" value="1"/>
</dbReference>
<dbReference type="AlphaFoldDB" id="A0A9D4LS60"/>
<dbReference type="SMART" id="SM00184">
    <property type="entry name" value="RING"/>
    <property type="match status" value="1"/>
</dbReference>
<keyword evidence="1" id="KW-0479">Metal-binding</keyword>
<evidence type="ECO:0000256" key="3">
    <source>
        <dbReference type="ARBA" id="ARBA00022833"/>
    </source>
</evidence>
<comment type="caution">
    <text evidence="6">The sequence shown here is derived from an EMBL/GenBank/DDBJ whole genome shotgun (WGS) entry which is preliminary data.</text>
</comment>
<organism evidence="6 7">
    <name type="scientific">Dreissena polymorpha</name>
    <name type="common">Zebra mussel</name>
    <name type="synonym">Mytilus polymorpha</name>
    <dbReference type="NCBI Taxonomy" id="45954"/>
    <lineage>
        <taxon>Eukaryota</taxon>
        <taxon>Metazoa</taxon>
        <taxon>Spiralia</taxon>
        <taxon>Lophotrochozoa</taxon>
        <taxon>Mollusca</taxon>
        <taxon>Bivalvia</taxon>
        <taxon>Autobranchia</taxon>
        <taxon>Heteroconchia</taxon>
        <taxon>Euheterodonta</taxon>
        <taxon>Imparidentia</taxon>
        <taxon>Neoheterodontei</taxon>
        <taxon>Myida</taxon>
        <taxon>Dreissenoidea</taxon>
        <taxon>Dreissenidae</taxon>
        <taxon>Dreissena</taxon>
    </lineage>
</organism>
<keyword evidence="2 4" id="KW-0863">Zinc-finger</keyword>
<dbReference type="PROSITE" id="PS50089">
    <property type="entry name" value="ZF_RING_2"/>
    <property type="match status" value="1"/>
</dbReference>
<protein>
    <recommendedName>
        <fullName evidence="5">RING-type domain-containing protein</fullName>
    </recommendedName>
</protein>
<evidence type="ECO:0000313" key="7">
    <source>
        <dbReference type="Proteomes" id="UP000828390"/>
    </source>
</evidence>
<dbReference type="Pfam" id="PF13445">
    <property type="entry name" value="zf-RING_UBOX"/>
    <property type="match status" value="1"/>
</dbReference>
<dbReference type="Proteomes" id="UP000828390">
    <property type="component" value="Unassembled WGS sequence"/>
</dbReference>
<sequence>MDRGHPIPAFEEDERFGKYHTRSPDNVFVETTFGANNSIAPITRVTSFGEDVDSAISSTAASTGTCNTILSHGGSTDSSALSENWQLLGVPPANESRLSQTSMLGDEEEEIIVFVELPNKKLLCRLCGKVYKDPVIVTCGHTYCRRCVNHKGDETCPVDGHMLGVVVANIAVSEQIGDMLIHCKYGCRLSEDGQTYTKDEACCPVTVKIANR</sequence>
<keyword evidence="7" id="KW-1185">Reference proteome</keyword>
<accession>A0A9D4LS60</accession>
<gene>
    <name evidence="6" type="ORF">DPMN_026921</name>
</gene>
<keyword evidence="3" id="KW-0862">Zinc</keyword>
<name>A0A9D4LS60_DREPO</name>
<dbReference type="InterPro" id="IPR001841">
    <property type="entry name" value="Znf_RING"/>
</dbReference>
<evidence type="ECO:0000256" key="1">
    <source>
        <dbReference type="ARBA" id="ARBA00022723"/>
    </source>
</evidence>
<dbReference type="InterPro" id="IPR013083">
    <property type="entry name" value="Znf_RING/FYVE/PHD"/>
</dbReference>
<feature type="non-terminal residue" evidence="6">
    <location>
        <position position="212"/>
    </location>
</feature>
<dbReference type="Gene3D" id="3.30.40.10">
    <property type="entry name" value="Zinc/RING finger domain, C3HC4 (zinc finger)"/>
    <property type="match status" value="1"/>
</dbReference>
<reference evidence="6" key="1">
    <citation type="journal article" date="2019" name="bioRxiv">
        <title>The Genome of the Zebra Mussel, Dreissena polymorpha: A Resource for Invasive Species Research.</title>
        <authorList>
            <person name="McCartney M.A."/>
            <person name="Auch B."/>
            <person name="Kono T."/>
            <person name="Mallez S."/>
            <person name="Zhang Y."/>
            <person name="Obille A."/>
            <person name="Becker A."/>
            <person name="Abrahante J.E."/>
            <person name="Garbe J."/>
            <person name="Badalamenti J.P."/>
            <person name="Herman A."/>
            <person name="Mangelson H."/>
            <person name="Liachko I."/>
            <person name="Sullivan S."/>
            <person name="Sone E.D."/>
            <person name="Koren S."/>
            <person name="Silverstein K.A.T."/>
            <person name="Beckman K.B."/>
            <person name="Gohl D.M."/>
        </authorList>
    </citation>
    <scope>NUCLEOTIDE SEQUENCE</scope>
    <source>
        <strain evidence="6">Duluth1</strain>
        <tissue evidence="6">Whole animal</tissue>
    </source>
</reference>
<evidence type="ECO:0000256" key="4">
    <source>
        <dbReference type="PROSITE-ProRule" id="PRU00175"/>
    </source>
</evidence>
<evidence type="ECO:0000259" key="5">
    <source>
        <dbReference type="PROSITE" id="PS50089"/>
    </source>
</evidence>
<dbReference type="InterPro" id="IPR027370">
    <property type="entry name" value="Znf-RING_euk"/>
</dbReference>
<dbReference type="InterPro" id="IPR017907">
    <property type="entry name" value="Znf_RING_CS"/>
</dbReference>
<reference evidence="6" key="2">
    <citation type="submission" date="2020-11" db="EMBL/GenBank/DDBJ databases">
        <authorList>
            <person name="McCartney M.A."/>
            <person name="Auch B."/>
            <person name="Kono T."/>
            <person name="Mallez S."/>
            <person name="Becker A."/>
            <person name="Gohl D.M."/>
            <person name="Silverstein K.A.T."/>
            <person name="Koren S."/>
            <person name="Bechman K.B."/>
            <person name="Herman A."/>
            <person name="Abrahante J.E."/>
            <person name="Garbe J."/>
        </authorList>
    </citation>
    <scope>NUCLEOTIDE SEQUENCE</scope>
    <source>
        <strain evidence="6">Duluth1</strain>
        <tissue evidence="6">Whole animal</tissue>
    </source>
</reference>
<dbReference type="EMBL" id="JAIWYP010000002">
    <property type="protein sequence ID" value="KAH3863915.1"/>
    <property type="molecule type" value="Genomic_DNA"/>
</dbReference>
<evidence type="ECO:0000313" key="6">
    <source>
        <dbReference type="EMBL" id="KAH3863915.1"/>
    </source>
</evidence>